<dbReference type="GO" id="GO:0005385">
    <property type="term" value="F:zinc ion transmembrane transporter activity"/>
    <property type="evidence" value="ECO:0007669"/>
    <property type="project" value="TreeGrafter"/>
</dbReference>
<feature type="region of interest" description="Disordered" evidence="5">
    <location>
        <begin position="90"/>
        <end position="144"/>
    </location>
</feature>
<feature type="compositionally biased region" description="Polar residues" evidence="5">
    <location>
        <begin position="446"/>
        <end position="455"/>
    </location>
</feature>
<keyword evidence="8" id="KW-1185">Reference proteome</keyword>
<evidence type="ECO:0008006" key="9">
    <source>
        <dbReference type="Google" id="ProtNLM"/>
    </source>
</evidence>
<dbReference type="Proteomes" id="UP000092321">
    <property type="component" value="Unassembled WGS sequence"/>
</dbReference>
<comment type="caution">
    <text evidence="7">The sequence shown here is derived from an EMBL/GenBank/DDBJ whole genome shotgun (WGS) entry which is preliminary data.</text>
</comment>
<dbReference type="AlphaFoldDB" id="A0A1B7TJ91"/>
<feature type="transmembrane region" description="Helical" evidence="6">
    <location>
        <begin position="407"/>
        <end position="425"/>
    </location>
</feature>
<sequence length="492" mass="54753">MLQFLNNDKETEASLRNVKLLNYGLSVSAGSMIMTSIYKILPKSNIVKGDIYISFGWIFGLILSFTLNYIIHHYTSESLVHCAHSHPETEECSEEDNDNQEYSHTHSHSVEHESDHDPLPKSKSKKIHHTHEHTSSEQSSLPKSKSAMLNDLCHNVTKQKSSAKLNRAASSANITESIKCLENTIGYDLKNIDHYRSMVFNKHHLKDDDIHNDHNNNNIEEPLLQNGSASTYYGSAPLMQKKSSEIHHDIIHPNFDDNIDATATKAADHSHLLETPFSKLFSIGLQTCIALSLHKVPEGLILYFSNIHTEIDYASKHEPPTNTRGSSIFIALAIHNFIEGFAMCLPMYSAFESKVRAVVLISILGGGTQPLGAFLGYLIHKFYMDREGSDHHGLVHWISNHTKEVNISLMSVTSGFLFVIALQMLQTAIGFSDAHDHNASEEEIASKSSNDNSGSDELGNDLDEPDHTFGTNCVRWACFGAALILASGIFSK</sequence>
<evidence type="ECO:0000256" key="2">
    <source>
        <dbReference type="ARBA" id="ARBA00022692"/>
    </source>
</evidence>
<dbReference type="GO" id="GO:0016020">
    <property type="term" value="C:membrane"/>
    <property type="evidence" value="ECO:0007669"/>
    <property type="project" value="UniProtKB-SubCell"/>
</dbReference>
<feature type="compositionally biased region" description="Basic and acidic residues" evidence="5">
    <location>
        <begin position="101"/>
        <end position="120"/>
    </location>
</feature>
<evidence type="ECO:0000313" key="7">
    <source>
        <dbReference type="EMBL" id="OBA28715.1"/>
    </source>
</evidence>
<dbReference type="EMBL" id="LXPE01000002">
    <property type="protein sequence ID" value="OBA28715.1"/>
    <property type="molecule type" value="Genomic_DNA"/>
</dbReference>
<evidence type="ECO:0000256" key="3">
    <source>
        <dbReference type="ARBA" id="ARBA00022989"/>
    </source>
</evidence>
<proteinExistence type="predicted"/>
<gene>
    <name evidence="7" type="ORF">HANVADRAFT_51185</name>
</gene>
<evidence type="ECO:0000256" key="4">
    <source>
        <dbReference type="ARBA" id="ARBA00023136"/>
    </source>
</evidence>
<dbReference type="Pfam" id="PF02535">
    <property type="entry name" value="Zip"/>
    <property type="match status" value="1"/>
</dbReference>
<reference evidence="8" key="1">
    <citation type="journal article" date="2016" name="Proc. Natl. Acad. Sci. U.S.A.">
        <title>Comparative genomics of biotechnologically important yeasts.</title>
        <authorList>
            <person name="Riley R."/>
            <person name="Haridas S."/>
            <person name="Wolfe K.H."/>
            <person name="Lopes M.R."/>
            <person name="Hittinger C.T."/>
            <person name="Goeker M."/>
            <person name="Salamov A.A."/>
            <person name="Wisecaver J.H."/>
            <person name="Long T.M."/>
            <person name="Calvey C.H."/>
            <person name="Aerts A.L."/>
            <person name="Barry K.W."/>
            <person name="Choi C."/>
            <person name="Clum A."/>
            <person name="Coughlan A.Y."/>
            <person name="Deshpande S."/>
            <person name="Douglass A.P."/>
            <person name="Hanson S.J."/>
            <person name="Klenk H.-P."/>
            <person name="LaButti K.M."/>
            <person name="Lapidus A."/>
            <person name="Lindquist E.A."/>
            <person name="Lipzen A.M."/>
            <person name="Meier-Kolthoff J.P."/>
            <person name="Ohm R.A."/>
            <person name="Otillar R.P."/>
            <person name="Pangilinan J.L."/>
            <person name="Peng Y."/>
            <person name="Rokas A."/>
            <person name="Rosa C.A."/>
            <person name="Scheuner C."/>
            <person name="Sibirny A.A."/>
            <person name="Slot J.C."/>
            <person name="Stielow J.B."/>
            <person name="Sun H."/>
            <person name="Kurtzman C.P."/>
            <person name="Blackwell M."/>
            <person name="Grigoriev I.V."/>
            <person name="Jeffries T.W."/>
        </authorList>
    </citation>
    <scope>NUCLEOTIDE SEQUENCE [LARGE SCALE GENOMIC DNA]</scope>
    <source>
        <strain evidence="8">NRRL Y-1626</strain>
    </source>
</reference>
<keyword evidence="3 6" id="KW-1133">Transmembrane helix</keyword>
<evidence type="ECO:0000313" key="8">
    <source>
        <dbReference type="Proteomes" id="UP000092321"/>
    </source>
</evidence>
<feature type="transmembrane region" description="Helical" evidence="6">
    <location>
        <begin position="357"/>
        <end position="379"/>
    </location>
</feature>
<organism evidence="7 8">
    <name type="scientific">Hanseniaspora valbyensis NRRL Y-1626</name>
    <dbReference type="NCBI Taxonomy" id="766949"/>
    <lineage>
        <taxon>Eukaryota</taxon>
        <taxon>Fungi</taxon>
        <taxon>Dikarya</taxon>
        <taxon>Ascomycota</taxon>
        <taxon>Saccharomycotina</taxon>
        <taxon>Saccharomycetes</taxon>
        <taxon>Saccharomycodales</taxon>
        <taxon>Saccharomycodaceae</taxon>
        <taxon>Hanseniaspora</taxon>
    </lineage>
</organism>
<dbReference type="OrthoDB" id="262547at2759"/>
<evidence type="ECO:0000256" key="5">
    <source>
        <dbReference type="SAM" id="MobiDB-lite"/>
    </source>
</evidence>
<dbReference type="InterPro" id="IPR003689">
    <property type="entry name" value="ZIP"/>
</dbReference>
<comment type="subcellular location">
    <subcellularLocation>
        <location evidence="1">Membrane</location>
        <topology evidence="1">Multi-pass membrane protein</topology>
    </subcellularLocation>
</comment>
<dbReference type="PANTHER" id="PTHR11040:SF210">
    <property type="entry name" value="ZINC-REGULATED TRANSPORTER 3"/>
    <property type="match status" value="1"/>
</dbReference>
<feature type="transmembrane region" description="Helical" evidence="6">
    <location>
        <begin position="20"/>
        <end position="40"/>
    </location>
</feature>
<name>A0A1B7TJ91_9ASCO</name>
<feature type="transmembrane region" description="Helical" evidence="6">
    <location>
        <begin position="52"/>
        <end position="71"/>
    </location>
</feature>
<accession>A0A1B7TJ91</accession>
<keyword evidence="2 6" id="KW-0812">Transmembrane</keyword>
<evidence type="ECO:0000256" key="1">
    <source>
        <dbReference type="ARBA" id="ARBA00004141"/>
    </source>
</evidence>
<feature type="compositionally biased region" description="Acidic residues" evidence="5">
    <location>
        <begin position="90"/>
        <end position="99"/>
    </location>
</feature>
<evidence type="ECO:0000256" key="6">
    <source>
        <dbReference type="SAM" id="Phobius"/>
    </source>
</evidence>
<feature type="compositionally biased region" description="Basic residues" evidence="5">
    <location>
        <begin position="122"/>
        <end position="131"/>
    </location>
</feature>
<dbReference type="PANTHER" id="PTHR11040">
    <property type="entry name" value="ZINC/IRON TRANSPORTER"/>
    <property type="match status" value="1"/>
</dbReference>
<protein>
    <recommendedName>
        <fullName evidence="9">Zinc/iron permease</fullName>
    </recommendedName>
</protein>
<keyword evidence="4 6" id="KW-0472">Membrane</keyword>
<feature type="transmembrane region" description="Helical" evidence="6">
    <location>
        <begin position="325"/>
        <end position="345"/>
    </location>
</feature>
<feature type="region of interest" description="Disordered" evidence="5">
    <location>
        <begin position="440"/>
        <end position="462"/>
    </location>
</feature>